<dbReference type="SUPFAM" id="SSF47459">
    <property type="entry name" value="HLH, helix-loop-helix DNA-binding domain"/>
    <property type="match status" value="1"/>
</dbReference>
<dbReference type="PANTHER" id="PTHR23349">
    <property type="entry name" value="BASIC HELIX-LOOP-HELIX TRANSCRIPTION FACTOR, TWIST"/>
    <property type="match status" value="1"/>
</dbReference>
<dbReference type="EMBL" id="CAJNOK010000877">
    <property type="protein sequence ID" value="CAF0780772.1"/>
    <property type="molecule type" value="Genomic_DNA"/>
</dbReference>
<evidence type="ECO:0000313" key="4">
    <source>
        <dbReference type="EMBL" id="CAF0899086.1"/>
    </source>
</evidence>
<comment type="caution">
    <text evidence="4">The sequence shown here is derived from an EMBL/GenBank/DDBJ whole genome shotgun (WGS) entry which is preliminary data.</text>
</comment>
<feature type="compositionally biased region" description="Basic residues" evidence="1">
    <location>
        <begin position="54"/>
        <end position="75"/>
    </location>
</feature>
<accession>A0A813ZIP1</accession>
<evidence type="ECO:0000313" key="6">
    <source>
        <dbReference type="EMBL" id="CAF3681871.1"/>
    </source>
</evidence>
<dbReference type="GO" id="GO:0000981">
    <property type="term" value="F:DNA-binding transcription factor activity, RNA polymerase II-specific"/>
    <property type="evidence" value="ECO:0007669"/>
    <property type="project" value="TreeGrafter"/>
</dbReference>
<dbReference type="EMBL" id="CAJNOQ010001498">
    <property type="protein sequence ID" value="CAF0899086.1"/>
    <property type="molecule type" value="Genomic_DNA"/>
</dbReference>
<dbReference type="EMBL" id="CAJOBA010000877">
    <property type="protein sequence ID" value="CAF3562378.1"/>
    <property type="molecule type" value="Genomic_DNA"/>
</dbReference>
<dbReference type="CDD" id="cd11417">
    <property type="entry name" value="bHLH_TS_PTF1A"/>
    <property type="match status" value="1"/>
</dbReference>
<proteinExistence type="predicted"/>
<evidence type="ECO:0000259" key="2">
    <source>
        <dbReference type="PROSITE" id="PS50888"/>
    </source>
</evidence>
<feature type="region of interest" description="Disordered" evidence="1">
    <location>
        <begin position="263"/>
        <end position="296"/>
    </location>
</feature>
<dbReference type="InterPro" id="IPR011598">
    <property type="entry name" value="bHLH_dom"/>
</dbReference>
<keyword evidence="7" id="KW-1185">Reference proteome</keyword>
<feature type="region of interest" description="Disordered" evidence="1">
    <location>
        <begin position="90"/>
        <end position="109"/>
    </location>
</feature>
<protein>
    <recommendedName>
        <fullName evidence="2">BHLH domain-containing protein</fullName>
    </recommendedName>
</protein>
<evidence type="ECO:0000256" key="1">
    <source>
        <dbReference type="SAM" id="MobiDB-lite"/>
    </source>
</evidence>
<evidence type="ECO:0000313" key="5">
    <source>
        <dbReference type="EMBL" id="CAF3562378.1"/>
    </source>
</evidence>
<dbReference type="Proteomes" id="UP000681722">
    <property type="component" value="Unassembled WGS sequence"/>
</dbReference>
<sequence length="498" mass="56518">MDFDDNNNHIYVESDCISSSSNDLNSENELASDGNGREEKPIQKRTTKLSGKNSRSRLLKGRVKKPKKKNTRRERRKLITNERLFLFKDDEDLGDDGDDNNSGFPPQSLEQRHAANLRERKRMQSINDAFEGLRIHIPVLPYEKRLSKVDTLRLAIDYIAFLSDLLDQDSVYNNQRFRPDVNMNGGTCPNINQKKIILNCDPDESTHITGHSLSWFDTYSTYVTTSPSIEHACNPYQSNVVITARIWIPEIISSNQSLNISSTEQKDNIDSASCGEEERLQQQQQENADENHYQWPLKKSTVVGNSKYDYTRHANSTTNQMIVDDPQYSQNISVSNNNNNNNNIITNGLFGYYNEFFEIASDWCTRLRNDSYCPTSTCSWPTNGNVGRHLISNENLIIPSLSDEHSSPISSLSSPPSHTSDPTRHLLDINITAPFSNSQCLQYENGQLIEESSDLYSHPSSLTSLPISYDNNTLDAACYATLTNSFEQSSDYYMFSCG</sequence>
<gene>
    <name evidence="4" type="ORF">GPM918_LOCUS8535</name>
    <name evidence="3" type="ORF">OVA965_LOCUS3594</name>
    <name evidence="6" type="ORF">SRO942_LOCUS8535</name>
    <name evidence="5" type="ORF">TMI583_LOCUS3593</name>
</gene>
<evidence type="ECO:0000313" key="7">
    <source>
        <dbReference type="Proteomes" id="UP000663829"/>
    </source>
</evidence>
<dbReference type="EMBL" id="CAJOBC010001498">
    <property type="protein sequence ID" value="CAF3681871.1"/>
    <property type="molecule type" value="Genomic_DNA"/>
</dbReference>
<organism evidence="4 7">
    <name type="scientific">Didymodactylos carnosus</name>
    <dbReference type="NCBI Taxonomy" id="1234261"/>
    <lineage>
        <taxon>Eukaryota</taxon>
        <taxon>Metazoa</taxon>
        <taxon>Spiralia</taxon>
        <taxon>Gnathifera</taxon>
        <taxon>Rotifera</taxon>
        <taxon>Eurotatoria</taxon>
        <taxon>Bdelloidea</taxon>
        <taxon>Philodinida</taxon>
        <taxon>Philodinidae</taxon>
        <taxon>Didymodactylos</taxon>
    </lineage>
</organism>
<dbReference type="SMART" id="SM00353">
    <property type="entry name" value="HLH"/>
    <property type="match status" value="1"/>
</dbReference>
<dbReference type="PANTHER" id="PTHR23349:SF112">
    <property type="entry name" value="48 RELATED 1, ISOFORM B"/>
    <property type="match status" value="1"/>
</dbReference>
<feature type="compositionally biased region" description="Acidic residues" evidence="1">
    <location>
        <begin position="90"/>
        <end position="99"/>
    </location>
</feature>
<dbReference type="Proteomes" id="UP000677228">
    <property type="component" value="Unassembled WGS sequence"/>
</dbReference>
<dbReference type="GO" id="GO:0046983">
    <property type="term" value="F:protein dimerization activity"/>
    <property type="evidence" value="ECO:0007669"/>
    <property type="project" value="InterPro"/>
</dbReference>
<feature type="region of interest" description="Disordered" evidence="1">
    <location>
        <begin position="17"/>
        <end position="75"/>
    </location>
</feature>
<name>A0A813ZIP1_9BILA</name>
<dbReference type="Proteomes" id="UP000663829">
    <property type="component" value="Unassembled WGS sequence"/>
</dbReference>
<dbReference type="Pfam" id="PF00010">
    <property type="entry name" value="HLH"/>
    <property type="match status" value="1"/>
</dbReference>
<dbReference type="GO" id="GO:0032502">
    <property type="term" value="P:developmental process"/>
    <property type="evidence" value="ECO:0007669"/>
    <property type="project" value="TreeGrafter"/>
</dbReference>
<evidence type="ECO:0000313" key="3">
    <source>
        <dbReference type="EMBL" id="CAF0780772.1"/>
    </source>
</evidence>
<dbReference type="AlphaFoldDB" id="A0A813ZIP1"/>
<feature type="compositionally biased region" description="Polar residues" evidence="1">
    <location>
        <begin position="100"/>
        <end position="109"/>
    </location>
</feature>
<reference evidence="4" key="1">
    <citation type="submission" date="2021-02" db="EMBL/GenBank/DDBJ databases">
        <authorList>
            <person name="Nowell W R."/>
        </authorList>
    </citation>
    <scope>NUCLEOTIDE SEQUENCE</scope>
</reference>
<dbReference type="GO" id="GO:0000977">
    <property type="term" value="F:RNA polymerase II transcription regulatory region sequence-specific DNA binding"/>
    <property type="evidence" value="ECO:0007669"/>
    <property type="project" value="TreeGrafter"/>
</dbReference>
<dbReference type="OrthoDB" id="10048995at2759"/>
<dbReference type="PROSITE" id="PS50888">
    <property type="entry name" value="BHLH"/>
    <property type="match status" value="1"/>
</dbReference>
<feature type="domain" description="BHLH" evidence="2">
    <location>
        <begin position="110"/>
        <end position="162"/>
    </location>
</feature>
<dbReference type="Gene3D" id="4.10.280.10">
    <property type="entry name" value="Helix-loop-helix DNA-binding domain"/>
    <property type="match status" value="1"/>
</dbReference>
<dbReference type="InterPro" id="IPR050283">
    <property type="entry name" value="E-box_TF_Regulators"/>
</dbReference>
<dbReference type="InterPro" id="IPR036638">
    <property type="entry name" value="HLH_DNA-bd_sf"/>
</dbReference>
<feature type="compositionally biased region" description="Low complexity" evidence="1">
    <location>
        <begin position="17"/>
        <end position="32"/>
    </location>
</feature>
<dbReference type="Proteomes" id="UP000682733">
    <property type="component" value="Unassembled WGS sequence"/>
</dbReference>